<dbReference type="FunFam" id="2.40.50.140:FF:000330">
    <property type="entry name" value="Protein OSB2 chloroplastic"/>
    <property type="match status" value="1"/>
</dbReference>
<feature type="region of interest" description="Disordered" evidence="3">
    <location>
        <begin position="313"/>
        <end position="337"/>
    </location>
</feature>
<dbReference type="InterPro" id="IPR011344">
    <property type="entry name" value="ssDNA-bd"/>
</dbReference>
<reference evidence="4" key="1">
    <citation type="submission" date="2023-07" db="EMBL/GenBank/DDBJ databases">
        <title>A chromosome-level genome assembly of Lolium multiflorum.</title>
        <authorList>
            <person name="Chen Y."/>
            <person name="Copetti D."/>
            <person name="Kolliker R."/>
            <person name="Studer B."/>
        </authorList>
    </citation>
    <scope>NUCLEOTIDE SEQUENCE</scope>
    <source>
        <strain evidence="4">02402/16</strain>
        <tissue evidence="4">Leaf</tissue>
    </source>
</reference>
<dbReference type="PANTHER" id="PTHR10302:SF23">
    <property type="entry name" value="PROTEIN OSB4, CHLOROPLASTIC"/>
    <property type="match status" value="1"/>
</dbReference>
<evidence type="ECO:0000313" key="5">
    <source>
        <dbReference type="Proteomes" id="UP001231189"/>
    </source>
</evidence>
<name>A0AAD8WPH3_LOLMU</name>
<dbReference type="PROSITE" id="PS50935">
    <property type="entry name" value="SSB"/>
    <property type="match status" value="1"/>
</dbReference>
<evidence type="ECO:0000313" key="4">
    <source>
        <dbReference type="EMBL" id="KAK1669877.1"/>
    </source>
</evidence>
<proteinExistence type="predicted"/>
<dbReference type="Proteomes" id="UP001231189">
    <property type="component" value="Unassembled WGS sequence"/>
</dbReference>
<feature type="region of interest" description="Disordered" evidence="3">
    <location>
        <begin position="18"/>
        <end position="84"/>
    </location>
</feature>
<dbReference type="GO" id="GO:0003697">
    <property type="term" value="F:single-stranded DNA binding"/>
    <property type="evidence" value="ECO:0007669"/>
    <property type="project" value="InterPro"/>
</dbReference>
<feature type="compositionally biased region" description="Polar residues" evidence="3">
    <location>
        <begin position="317"/>
        <end position="333"/>
    </location>
</feature>
<dbReference type="AlphaFoldDB" id="A0AAD8WPH3"/>
<dbReference type="InterPro" id="IPR012340">
    <property type="entry name" value="NA-bd_OB-fold"/>
</dbReference>
<dbReference type="Gene3D" id="2.40.50.140">
    <property type="entry name" value="Nucleic acid-binding proteins"/>
    <property type="match status" value="1"/>
</dbReference>
<feature type="compositionally biased region" description="Low complexity" evidence="3">
    <location>
        <begin position="27"/>
        <end position="41"/>
    </location>
</feature>
<sequence>MRHLARLLQRRLLLPSAGILPSPPSAAAPFSTSKRAPYASRAKPRPPPPPPTDSPAEDDSQQADAAAWQREKLPSELPRPPTIPFQPRVANAIRLVGTVGAPVQLQRLPDGRFSAVSVLVQDRRADFPKFWIPVIFQDDLAQIAASHLQENDLVYVSGQLTGDVPPFKHADGQANIQVLANLLSFVDSKAVATDFMVDEEEGFKEIAEAEKKVEPTKVIPKSPRRQTFSEFKAKQDKFKELWNDVLASPLDWIDNRPAKANGSKNPKYPDFKNKISEDALWLDSAPTHVLEKLDTVTFNSGYNAAKTYKPANYSMGRASNTSWGNKSKTSQAASPEKLQKEADLLKDLVDNPQKWWDNRIDKRSPKAPDFKHKDTGEAIWLNTRTPSWVTDALPPAKASMGSKGGRRPETLLS</sequence>
<dbReference type="InterPro" id="IPR000424">
    <property type="entry name" value="Primosome_PriB/ssb"/>
</dbReference>
<keyword evidence="5" id="KW-1185">Reference proteome</keyword>
<dbReference type="EMBL" id="JAUUTY010000003">
    <property type="protein sequence ID" value="KAK1669877.1"/>
    <property type="molecule type" value="Genomic_DNA"/>
</dbReference>
<dbReference type="PANTHER" id="PTHR10302">
    <property type="entry name" value="SINGLE-STRANDED DNA-BINDING PROTEIN"/>
    <property type="match status" value="1"/>
</dbReference>
<evidence type="ECO:0000256" key="2">
    <source>
        <dbReference type="PROSITE-ProRule" id="PRU00252"/>
    </source>
</evidence>
<feature type="region of interest" description="Disordered" evidence="3">
    <location>
        <begin position="390"/>
        <end position="413"/>
    </location>
</feature>
<accession>A0AAD8WPH3</accession>
<dbReference type="GO" id="GO:0006264">
    <property type="term" value="P:mitochondrial DNA replication"/>
    <property type="evidence" value="ECO:0007669"/>
    <property type="project" value="TreeGrafter"/>
</dbReference>
<organism evidence="4 5">
    <name type="scientific">Lolium multiflorum</name>
    <name type="common">Italian ryegrass</name>
    <name type="synonym">Lolium perenne subsp. multiflorum</name>
    <dbReference type="NCBI Taxonomy" id="4521"/>
    <lineage>
        <taxon>Eukaryota</taxon>
        <taxon>Viridiplantae</taxon>
        <taxon>Streptophyta</taxon>
        <taxon>Embryophyta</taxon>
        <taxon>Tracheophyta</taxon>
        <taxon>Spermatophyta</taxon>
        <taxon>Magnoliopsida</taxon>
        <taxon>Liliopsida</taxon>
        <taxon>Poales</taxon>
        <taxon>Poaceae</taxon>
        <taxon>BOP clade</taxon>
        <taxon>Pooideae</taxon>
        <taxon>Poodae</taxon>
        <taxon>Poeae</taxon>
        <taxon>Poeae Chloroplast Group 2 (Poeae type)</taxon>
        <taxon>Loliodinae</taxon>
        <taxon>Loliinae</taxon>
        <taxon>Lolium</taxon>
    </lineage>
</organism>
<gene>
    <name evidence="4" type="ORF">QYE76_058036</name>
</gene>
<protein>
    <submittedName>
        <fullName evidence="4">Uncharacterized protein</fullName>
    </submittedName>
</protein>
<evidence type="ECO:0000256" key="3">
    <source>
        <dbReference type="SAM" id="MobiDB-lite"/>
    </source>
</evidence>
<keyword evidence="1 2" id="KW-0238">DNA-binding</keyword>
<comment type="caution">
    <text evidence="4">The sequence shown here is derived from an EMBL/GenBank/DDBJ whole genome shotgun (WGS) entry which is preliminary data.</text>
</comment>
<evidence type="ECO:0000256" key="1">
    <source>
        <dbReference type="ARBA" id="ARBA00023125"/>
    </source>
</evidence>
<dbReference type="SUPFAM" id="SSF50249">
    <property type="entry name" value="Nucleic acid-binding proteins"/>
    <property type="match status" value="1"/>
</dbReference>
<dbReference type="GO" id="GO:0042645">
    <property type="term" value="C:mitochondrial nucleoid"/>
    <property type="evidence" value="ECO:0007669"/>
    <property type="project" value="TreeGrafter"/>
</dbReference>